<organism evidence="1">
    <name type="scientific">Arundo donax</name>
    <name type="common">Giant reed</name>
    <name type="synonym">Donax arundinaceus</name>
    <dbReference type="NCBI Taxonomy" id="35708"/>
    <lineage>
        <taxon>Eukaryota</taxon>
        <taxon>Viridiplantae</taxon>
        <taxon>Streptophyta</taxon>
        <taxon>Embryophyta</taxon>
        <taxon>Tracheophyta</taxon>
        <taxon>Spermatophyta</taxon>
        <taxon>Magnoliopsida</taxon>
        <taxon>Liliopsida</taxon>
        <taxon>Poales</taxon>
        <taxon>Poaceae</taxon>
        <taxon>PACMAD clade</taxon>
        <taxon>Arundinoideae</taxon>
        <taxon>Arundineae</taxon>
        <taxon>Arundo</taxon>
    </lineage>
</organism>
<evidence type="ECO:0000313" key="1">
    <source>
        <dbReference type="EMBL" id="JAD70774.1"/>
    </source>
</evidence>
<accession>A0A0A9C3B1</accession>
<sequence>MHNTHRKILFNMVR</sequence>
<reference evidence="1" key="2">
    <citation type="journal article" date="2015" name="Data Brief">
        <title>Shoot transcriptome of the giant reed, Arundo donax.</title>
        <authorList>
            <person name="Barrero R.A."/>
            <person name="Guerrero F.D."/>
            <person name="Moolhuijzen P."/>
            <person name="Goolsby J.A."/>
            <person name="Tidwell J."/>
            <person name="Bellgard S.E."/>
            <person name="Bellgard M.I."/>
        </authorList>
    </citation>
    <scope>NUCLEOTIDE SEQUENCE</scope>
    <source>
        <tissue evidence="1">Shoot tissue taken approximately 20 cm above the soil surface</tissue>
    </source>
</reference>
<proteinExistence type="predicted"/>
<protein>
    <submittedName>
        <fullName evidence="1">Uncharacterized protein</fullName>
    </submittedName>
</protein>
<reference evidence="1" key="1">
    <citation type="submission" date="2014-09" db="EMBL/GenBank/DDBJ databases">
        <authorList>
            <person name="Magalhaes I.L.F."/>
            <person name="Oliveira U."/>
            <person name="Santos F.R."/>
            <person name="Vidigal T.H.D.A."/>
            <person name="Brescovit A.D."/>
            <person name="Santos A.J."/>
        </authorList>
    </citation>
    <scope>NUCLEOTIDE SEQUENCE</scope>
    <source>
        <tissue evidence="1">Shoot tissue taken approximately 20 cm above the soil surface</tissue>
    </source>
</reference>
<name>A0A0A9C3B1_ARUDO</name>
<dbReference type="EMBL" id="GBRH01227121">
    <property type="protein sequence ID" value="JAD70774.1"/>
    <property type="molecule type" value="Transcribed_RNA"/>
</dbReference>